<name>A0ABS4H5J3_9BACL</name>
<evidence type="ECO:0000313" key="3">
    <source>
        <dbReference type="Proteomes" id="UP001519273"/>
    </source>
</evidence>
<comment type="caution">
    <text evidence="2">The sequence shown here is derived from an EMBL/GenBank/DDBJ whole genome shotgun (WGS) entry which is preliminary data.</text>
</comment>
<keyword evidence="3" id="KW-1185">Reference proteome</keyword>
<dbReference type="Proteomes" id="UP001519273">
    <property type="component" value="Unassembled WGS sequence"/>
</dbReference>
<organism evidence="2 3">
    <name type="scientific">Paenibacillus sediminis</name>
    <dbReference type="NCBI Taxonomy" id="664909"/>
    <lineage>
        <taxon>Bacteria</taxon>
        <taxon>Bacillati</taxon>
        <taxon>Bacillota</taxon>
        <taxon>Bacilli</taxon>
        <taxon>Bacillales</taxon>
        <taxon>Paenibacillaceae</taxon>
        <taxon>Paenibacillus</taxon>
    </lineage>
</organism>
<evidence type="ECO:0000259" key="1">
    <source>
        <dbReference type="Pfam" id="PF01266"/>
    </source>
</evidence>
<dbReference type="Pfam" id="PF01266">
    <property type="entry name" value="DAO"/>
    <property type="match status" value="1"/>
</dbReference>
<accession>A0ABS4H5J3</accession>
<reference evidence="2 3" key="1">
    <citation type="submission" date="2021-03" db="EMBL/GenBank/DDBJ databases">
        <title>Genomic Encyclopedia of Type Strains, Phase IV (KMG-IV): sequencing the most valuable type-strain genomes for metagenomic binning, comparative biology and taxonomic classification.</title>
        <authorList>
            <person name="Goeker M."/>
        </authorList>
    </citation>
    <scope>NUCLEOTIDE SEQUENCE [LARGE SCALE GENOMIC DNA]</scope>
    <source>
        <strain evidence="2 3">DSM 23491</strain>
    </source>
</reference>
<proteinExistence type="predicted"/>
<dbReference type="Gene3D" id="3.30.9.10">
    <property type="entry name" value="D-Amino Acid Oxidase, subunit A, domain 2"/>
    <property type="match status" value="1"/>
</dbReference>
<gene>
    <name evidence="2" type="ORF">J2Z20_002417</name>
</gene>
<sequence>MDEDATDSLHREARIYSRTEKLLEEIKNLFPSFSQVKAAYRWGALFASTEDGLPLIGEHPDYPHCYFIEGYGGNRTVYSMIGADLITDTIKGIHRPELELFSFTRTSKPISNFG</sequence>
<dbReference type="InterPro" id="IPR006076">
    <property type="entry name" value="FAD-dep_OxRdtase"/>
</dbReference>
<feature type="domain" description="FAD dependent oxidoreductase" evidence="1">
    <location>
        <begin position="17"/>
        <end position="88"/>
    </location>
</feature>
<dbReference type="InterPro" id="IPR036188">
    <property type="entry name" value="FAD/NAD-bd_sf"/>
</dbReference>
<protein>
    <submittedName>
        <fullName evidence="2">Glycine/D-amino acid oxidase-like deaminating enzyme</fullName>
    </submittedName>
</protein>
<dbReference type="Gene3D" id="3.50.50.60">
    <property type="entry name" value="FAD/NAD(P)-binding domain"/>
    <property type="match status" value="1"/>
</dbReference>
<evidence type="ECO:0000313" key="2">
    <source>
        <dbReference type="EMBL" id="MBP1937522.1"/>
    </source>
</evidence>
<dbReference type="EMBL" id="JAGGKP010000005">
    <property type="protein sequence ID" value="MBP1937522.1"/>
    <property type="molecule type" value="Genomic_DNA"/>
</dbReference>